<dbReference type="PANTHER" id="PTHR42951:SF4">
    <property type="entry name" value="ACYL-COENZYME A THIOESTERASE MBLAC2"/>
    <property type="match status" value="1"/>
</dbReference>
<evidence type="ECO:0000313" key="5">
    <source>
        <dbReference type="Proteomes" id="UP000539350"/>
    </source>
</evidence>
<sequence>MHKLLLLTLSAALSIGAAVAQAQASEQPAVTHSALAGPLHLLQGKGGNVLASIGDDGILIVDDDYADYAQAYEDTLQRLAAKDGTAPRFVLNTHWHSDHTGSNQYWGERGAVIVAHDNVYQRLSTRQDMKAMGGIVEPSPRAALPLVTYADSMALRFNGGTLEVQHYPRGHTDGDSVVYFLEQNVVHMGDHFFKDRFPFVDLVSGGSVAGYLSNVKAVLERIDAATIVVPGHGSLANKEDLQRFVDMLEATTAQVQLRLSEGETLDDILNSGLGEQWQSWGRGFINEANWIRTVAADLGE</sequence>
<dbReference type="InterPro" id="IPR036866">
    <property type="entry name" value="RibonucZ/Hydroxyglut_hydro"/>
</dbReference>
<dbReference type="SMART" id="SM00849">
    <property type="entry name" value="Lactamase_B"/>
    <property type="match status" value="1"/>
</dbReference>
<dbReference type="InterPro" id="IPR001279">
    <property type="entry name" value="Metallo-B-lactamas"/>
</dbReference>
<dbReference type="CDD" id="cd16282">
    <property type="entry name" value="metallo-hydrolase-like_MBL-fold"/>
    <property type="match status" value="1"/>
</dbReference>
<proteinExistence type="inferred from homology"/>
<dbReference type="GO" id="GO:0016787">
    <property type="term" value="F:hydrolase activity"/>
    <property type="evidence" value="ECO:0007669"/>
    <property type="project" value="UniProtKB-KW"/>
</dbReference>
<feature type="signal peptide" evidence="2">
    <location>
        <begin position="1"/>
        <end position="24"/>
    </location>
</feature>
<keyword evidence="2" id="KW-0732">Signal</keyword>
<dbReference type="RefSeq" id="WP_182168406.1">
    <property type="nucleotide sequence ID" value="NZ_JACFXU010000008.1"/>
</dbReference>
<feature type="domain" description="Metallo-beta-lactamase" evidence="3">
    <location>
        <begin position="46"/>
        <end position="232"/>
    </location>
</feature>
<comment type="caution">
    <text evidence="4">The sequence shown here is derived from an EMBL/GenBank/DDBJ whole genome shotgun (WGS) entry which is preliminary data.</text>
</comment>
<dbReference type="GO" id="GO:0017001">
    <property type="term" value="P:antibiotic catabolic process"/>
    <property type="evidence" value="ECO:0007669"/>
    <property type="project" value="UniProtKB-ARBA"/>
</dbReference>
<dbReference type="InterPro" id="IPR050855">
    <property type="entry name" value="NDM-1-like"/>
</dbReference>
<feature type="chain" id="PRO_5030651344" evidence="2">
    <location>
        <begin position="25"/>
        <end position="300"/>
    </location>
</feature>
<evidence type="ECO:0000256" key="2">
    <source>
        <dbReference type="SAM" id="SignalP"/>
    </source>
</evidence>
<reference evidence="4 5" key="1">
    <citation type="submission" date="2020-07" db="EMBL/GenBank/DDBJ databases">
        <title>Halieaceae bacterium, F7430, whole genome shotgun sequencing project.</title>
        <authorList>
            <person name="Jiang S."/>
            <person name="Liu Z.W."/>
            <person name="Du Z.J."/>
        </authorList>
    </citation>
    <scope>NUCLEOTIDE SEQUENCE [LARGE SCALE GENOMIC DNA]</scope>
    <source>
        <strain evidence="4 5">F7430</strain>
    </source>
</reference>
<keyword evidence="5" id="KW-1185">Reference proteome</keyword>
<gene>
    <name evidence="4" type="ORF">H2508_00210</name>
</gene>
<dbReference type="AlphaFoldDB" id="A0A7W2TTB1"/>
<dbReference type="Proteomes" id="UP000539350">
    <property type="component" value="Unassembled WGS sequence"/>
</dbReference>
<dbReference type="Gene3D" id="3.60.15.10">
    <property type="entry name" value="Ribonuclease Z/Hydroxyacylglutathione hydrolase-like"/>
    <property type="match status" value="1"/>
</dbReference>
<dbReference type="Pfam" id="PF00753">
    <property type="entry name" value="Lactamase_B"/>
    <property type="match status" value="1"/>
</dbReference>
<protein>
    <submittedName>
        <fullName evidence="4">MBL fold metallo-hydrolase</fullName>
    </submittedName>
</protein>
<dbReference type="EMBL" id="JACFXU010000008">
    <property type="protein sequence ID" value="MBA6411541.1"/>
    <property type="molecule type" value="Genomic_DNA"/>
</dbReference>
<accession>A0A7W2TTB1</accession>
<evidence type="ECO:0000259" key="3">
    <source>
        <dbReference type="SMART" id="SM00849"/>
    </source>
</evidence>
<evidence type="ECO:0000256" key="1">
    <source>
        <dbReference type="ARBA" id="ARBA00005250"/>
    </source>
</evidence>
<dbReference type="PANTHER" id="PTHR42951">
    <property type="entry name" value="METALLO-BETA-LACTAMASE DOMAIN-CONTAINING"/>
    <property type="match status" value="1"/>
</dbReference>
<comment type="similarity">
    <text evidence="1">Belongs to the metallo-beta-lactamase superfamily. Class-B beta-lactamase family.</text>
</comment>
<organism evidence="4 5">
    <name type="scientific">Sediminihaliea albiluteola</name>
    <dbReference type="NCBI Taxonomy" id="2758564"/>
    <lineage>
        <taxon>Bacteria</taxon>
        <taxon>Pseudomonadati</taxon>
        <taxon>Pseudomonadota</taxon>
        <taxon>Gammaproteobacteria</taxon>
        <taxon>Cellvibrionales</taxon>
        <taxon>Halieaceae</taxon>
        <taxon>Sediminihaliea</taxon>
    </lineage>
</organism>
<keyword evidence="4" id="KW-0378">Hydrolase</keyword>
<name>A0A7W2TTB1_9GAMM</name>
<evidence type="ECO:0000313" key="4">
    <source>
        <dbReference type="EMBL" id="MBA6411541.1"/>
    </source>
</evidence>
<dbReference type="SUPFAM" id="SSF56281">
    <property type="entry name" value="Metallo-hydrolase/oxidoreductase"/>
    <property type="match status" value="1"/>
</dbReference>